<evidence type="ECO:0008006" key="3">
    <source>
        <dbReference type="Google" id="ProtNLM"/>
    </source>
</evidence>
<evidence type="ECO:0000313" key="1">
    <source>
        <dbReference type="EMBL" id="RYC30755.1"/>
    </source>
</evidence>
<dbReference type="RefSeq" id="WP_129228131.1">
    <property type="nucleotide sequence ID" value="NZ_QYBB01000021.1"/>
</dbReference>
<dbReference type="Gene3D" id="3.40.50.300">
    <property type="entry name" value="P-loop containing nucleotide triphosphate hydrolases"/>
    <property type="match status" value="1"/>
</dbReference>
<organism evidence="1 2">
    <name type="scientific">Lichenibacterium minor</name>
    <dbReference type="NCBI Taxonomy" id="2316528"/>
    <lineage>
        <taxon>Bacteria</taxon>
        <taxon>Pseudomonadati</taxon>
        <taxon>Pseudomonadota</taxon>
        <taxon>Alphaproteobacteria</taxon>
        <taxon>Hyphomicrobiales</taxon>
        <taxon>Lichenihabitantaceae</taxon>
        <taxon>Lichenibacterium</taxon>
    </lineage>
</organism>
<protein>
    <recommendedName>
        <fullName evidence="3">ATP-binding cassette domain-containing protein</fullName>
    </recommendedName>
</protein>
<dbReference type="InterPro" id="IPR027417">
    <property type="entry name" value="P-loop_NTPase"/>
</dbReference>
<proteinExistence type="predicted"/>
<dbReference type="OrthoDB" id="9778870at2"/>
<sequence length="221" mass="23239">MPGSRLIHLIDAAKSFPRVGASPHVVLLPGTISLPTDGRLGVLAGRKAGKTTLLQLLAGTVKPDGGAVTGADPMSPAVNAAPLMHPGLSAVENLRFLARAYGFDADGLLTAAVSLAGSDMLLDRPLKGQDGAKRRNFEAATTFVIPFGCYLVDEVSQIDPEVMARCFALAAHRRAGVIFSTSQPRFVVQHAEAAVTLRDGVLKLFAEPRDAVEDHDTGRHG</sequence>
<evidence type="ECO:0000313" key="2">
    <source>
        <dbReference type="Proteomes" id="UP000290759"/>
    </source>
</evidence>
<gene>
    <name evidence="1" type="ORF">D3273_17235</name>
</gene>
<name>A0A4Q2U7A9_9HYPH</name>
<keyword evidence="2" id="KW-1185">Reference proteome</keyword>
<dbReference type="AlphaFoldDB" id="A0A4Q2U7A9"/>
<accession>A0A4Q2U7A9</accession>
<dbReference type="Proteomes" id="UP000290759">
    <property type="component" value="Unassembled WGS sequence"/>
</dbReference>
<reference evidence="1 2" key="2">
    <citation type="submission" date="2019-02" db="EMBL/GenBank/DDBJ databases">
        <title>'Lichenibacterium ramalinii' gen. nov. sp. nov., 'Lichenibacterium minor' gen. nov. sp. nov.</title>
        <authorList>
            <person name="Pankratov T."/>
        </authorList>
    </citation>
    <scope>NUCLEOTIDE SEQUENCE [LARGE SCALE GENOMIC DNA]</scope>
    <source>
        <strain evidence="1 2">RmlP026</strain>
    </source>
</reference>
<reference evidence="1 2" key="1">
    <citation type="submission" date="2018-12" db="EMBL/GenBank/DDBJ databases">
        <authorList>
            <person name="Grouzdev D.S."/>
            <person name="Krutkina M.S."/>
        </authorList>
    </citation>
    <scope>NUCLEOTIDE SEQUENCE [LARGE SCALE GENOMIC DNA]</scope>
    <source>
        <strain evidence="1 2">RmlP026</strain>
    </source>
</reference>
<comment type="caution">
    <text evidence="1">The sequence shown here is derived from an EMBL/GenBank/DDBJ whole genome shotgun (WGS) entry which is preliminary data.</text>
</comment>
<dbReference type="SUPFAM" id="SSF52540">
    <property type="entry name" value="P-loop containing nucleoside triphosphate hydrolases"/>
    <property type="match status" value="1"/>
</dbReference>
<dbReference type="EMBL" id="QYBB01000021">
    <property type="protein sequence ID" value="RYC30755.1"/>
    <property type="molecule type" value="Genomic_DNA"/>
</dbReference>